<dbReference type="PROSITE" id="PS51186">
    <property type="entry name" value="GNAT"/>
    <property type="match status" value="2"/>
</dbReference>
<dbReference type="CDD" id="cd04301">
    <property type="entry name" value="NAT_SF"/>
    <property type="match status" value="2"/>
</dbReference>
<dbReference type="InterPro" id="IPR007344">
    <property type="entry name" value="GrpB/CoaE"/>
</dbReference>
<evidence type="ECO:0000313" key="4">
    <source>
        <dbReference type="Proteomes" id="UP001645859"/>
    </source>
</evidence>
<feature type="domain" description="N-acetyltransferase" evidence="2">
    <location>
        <begin position="221"/>
        <end position="384"/>
    </location>
</feature>
<dbReference type="RefSeq" id="WP_202343088.1">
    <property type="nucleotide sequence ID" value="NZ_BAAAPI010000009.1"/>
</dbReference>
<comment type="caution">
    <text evidence="3">The sequence shown here is derived from an EMBL/GenBank/DDBJ whole genome shotgun (WGS) entry which is preliminary data.</text>
</comment>
<dbReference type="EMBL" id="QYAC01000001">
    <property type="protein sequence ID" value="MBL3677817.1"/>
    <property type="molecule type" value="Genomic_DNA"/>
</dbReference>
<organism evidence="3 4">
    <name type="scientific">Leucobacter chromiireducens subsp. solipictus</name>
    <dbReference type="NCBI Taxonomy" id="398235"/>
    <lineage>
        <taxon>Bacteria</taxon>
        <taxon>Bacillati</taxon>
        <taxon>Actinomycetota</taxon>
        <taxon>Actinomycetes</taxon>
        <taxon>Micrococcales</taxon>
        <taxon>Microbacteriaceae</taxon>
        <taxon>Leucobacter</taxon>
    </lineage>
</organism>
<dbReference type="Proteomes" id="UP001645859">
    <property type="component" value="Unassembled WGS sequence"/>
</dbReference>
<keyword evidence="4" id="KW-1185">Reference proteome</keyword>
<evidence type="ECO:0000259" key="2">
    <source>
        <dbReference type="PROSITE" id="PS51186"/>
    </source>
</evidence>
<dbReference type="InterPro" id="IPR000182">
    <property type="entry name" value="GNAT_dom"/>
</dbReference>
<dbReference type="Pfam" id="PF04229">
    <property type="entry name" value="GrpB"/>
    <property type="match status" value="1"/>
</dbReference>
<dbReference type="Gene3D" id="3.40.630.30">
    <property type="match status" value="1"/>
</dbReference>
<evidence type="ECO:0000313" key="3">
    <source>
        <dbReference type="EMBL" id="MBL3677817.1"/>
    </source>
</evidence>
<feature type="region of interest" description="Disordered" evidence="1">
    <location>
        <begin position="1"/>
        <end position="26"/>
    </location>
</feature>
<accession>A0ABS1SB93</accession>
<feature type="domain" description="N-acetyltransferase" evidence="2">
    <location>
        <begin position="387"/>
        <end position="543"/>
    </location>
</feature>
<proteinExistence type="predicted"/>
<dbReference type="PANTHER" id="PTHR34822:SF1">
    <property type="entry name" value="GRPB FAMILY PROTEIN"/>
    <property type="match status" value="1"/>
</dbReference>
<name>A0ABS1SB93_9MICO</name>
<reference evidence="3 4" key="1">
    <citation type="submission" date="2018-09" db="EMBL/GenBank/DDBJ databases">
        <title>Comparative genomics of Leucobacter spp.</title>
        <authorList>
            <person name="Reis A.C."/>
            <person name="Kolvenbach B.A."/>
            <person name="Corvini P.F.X."/>
            <person name="Nunes O.C."/>
        </authorList>
    </citation>
    <scope>NUCLEOTIDE SEQUENCE [LARGE SCALE GENOMIC DNA]</scope>
    <source>
        <strain evidence="3 4">TAN 31504</strain>
    </source>
</reference>
<dbReference type="SUPFAM" id="SSF81301">
    <property type="entry name" value="Nucleotidyltransferase"/>
    <property type="match status" value="1"/>
</dbReference>
<evidence type="ECO:0000256" key="1">
    <source>
        <dbReference type="SAM" id="MobiDB-lite"/>
    </source>
</evidence>
<protein>
    <submittedName>
        <fullName evidence="3">GNAT family N-acetyltransferase</fullName>
    </submittedName>
</protein>
<gene>
    <name evidence="3" type="ORF">D3230_00655</name>
</gene>
<dbReference type="SUPFAM" id="SSF55729">
    <property type="entry name" value="Acyl-CoA N-acyltransferases (Nat)"/>
    <property type="match status" value="2"/>
</dbReference>
<sequence length="543" mass="58579">MSTSFPPGIADFRDGQASADPWVNGPPPREQLAVVAADPAWPGRFAELAARITAALGPVARSVVHVGSTAVPGLAAKDVIDIDLCVADPSDEASYVPALTAIGYQLTVREPEFEDHRMLRLAVPRVNLHVTGPGSAEAARHLLFRDWLRAHPAERELYAAAKRDAAAGDAQTAMEYNARKTAVVREILARAFAGNGISLRDRALDPERLPDLPAEAGGERITWRAATSDDAELIHRVSAAAGRVDHPNDLYSLEQVRLALRGERFTLATDTVLGLSEAGEPIAYGEARLGDTDADTIEVSLEGLVHPSWRGRGIGTRLLAWQEARARQLFANSGVDLPALISLGTREDNSSNRALYAAAGFLPVRWWMELWRSLADPIVARPLPDGLRLRDYTAELSEATRLAVNDAFRDHWGSRPASQQEWEEEHALADFAPHLSRLAVVGDGSAADPFRVLGAVLSEVDEEEWALNGGPFGYISTIAVIRGRRGEGISSALILETLAAMREAGLERAALDVDAANPSGALGMYTKLGFALRDRSVTYGKRA</sequence>
<dbReference type="PANTHER" id="PTHR34822">
    <property type="entry name" value="GRPB DOMAIN PROTEIN (AFU_ORTHOLOGUE AFUA_1G01530)"/>
    <property type="match status" value="1"/>
</dbReference>
<dbReference type="Gene3D" id="3.30.460.10">
    <property type="entry name" value="Beta Polymerase, domain 2"/>
    <property type="match status" value="1"/>
</dbReference>
<dbReference type="InterPro" id="IPR016181">
    <property type="entry name" value="Acyl_CoA_acyltransferase"/>
</dbReference>
<dbReference type="Pfam" id="PF00583">
    <property type="entry name" value="Acetyltransf_1"/>
    <property type="match status" value="2"/>
</dbReference>
<dbReference type="InterPro" id="IPR043519">
    <property type="entry name" value="NT_sf"/>
</dbReference>